<keyword evidence="2" id="KW-1133">Transmembrane helix</keyword>
<accession>A0A6A5U333</accession>
<feature type="transmembrane region" description="Helical" evidence="2">
    <location>
        <begin position="246"/>
        <end position="273"/>
    </location>
</feature>
<gene>
    <name evidence="3" type="ORF">CC80DRAFT_408964</name>
</gene>
<dbReference type="PANTHER" id="PTHR37919">
    <property type="entry name" value="PROTEIN CBG05606"/>
    <property type="match status" value="1"/>
</dbReference>
<keyword evidence="4" id="KW-1185">Reference proteome</keyword>
<protein>
    <recommendedName>
        <fullName evidence="5">C6 transcription factor</fullName>
    </recommendedName>
</protein>
<organism evidence="3 4">
    <name type="scientific">Byssothecium circinans</name>
    <dbReference type="NCBI Taxonomy" id="147558"/>
    <lineage>
        <taxon>Eukaryota</taxon>
        <taxon>Fungi</taxon>
        <taxon>Dikarya</taxon>
        <taxon>Ascomycota</taxon>
        <taxon>Pezizomycotina</taxon>
        <taxon>Dothideomycetes</taxon>
        <taxon>Pleosporomycetidae</taxon>
        <taxon>Pleosporales</taxon>
        <taxon>Massarineae</taxon>
        <taxon>Massarinaceae</taxon>
        <taxon>Byssothecium</taxon>
    </lineage>
</organism>
<feature type="transmembrane region" description="Helical" evidence="2">
    <location>
        <begin position="205"/>
        <end position="226"/>
    </location>
</feature>
<evidence type="ECO:0000256" key="1">
    <source>
        <dbReference type="SAM" id="MobiDB-lite"/>
    </source>
</evidence>
<dbReference type="EMBL" id="ML976987">
    <property type="protein sequence ID" value="KAF1958369.1"/>
    <property type="molecule type" value="Genomic_DNA"/>
</dbReference>
<sequence length="285" mass="30688">MVSTRQHPREFPAPDASPTKGSPRKSLRNSTASPVPSSPEPGSSPLSNAASLTKRAVSNSVAQANSSIVRATTSQGGGWSHTASNVTLLWIAISLPLVIWDALYILLRPHTMAGGKLQWPIWKPYEVYAAIDHLYGTPGWENKDGFGGGQGFLNAIEAVLYGLYGMILYNHGEFAERGSGVEAGEGVKGWLLGGAKVKGRKGNQALIIGFAAAVMTLSKTVLYYAVEYYSEFANVRHNDWPTLILFYGIMNGMWVIFPAYMTITFGADILAGLDAGTESSSKKRN</sequence>
<dbReference type="AlphaFoldDB" id="A0A6A5U333"/>
<proteinExistence type="predicted"/>
<name>A0A6A5U333_9PLEO</name>
<reference evidence="3" key="1">
    <citation type="journal article" date="2020" name="Stud. Mycol.">
        <title>101 Dothideomycetes genomes: a test case for predicting lifestyles and emergence of pathogens.</title>
        <authorList>
            <person name="Haridas S."/>
            <person name="Albert R."/>
            <person name="Binder M."/>
            <person name="Bloem J."/>
            <person name="Labutti K."/>
            <person name="Salamov A."/>
            <person name="Andreopoulos B."/>
            <person name="Baker S."/>
            <person name="Barry K."/>
            <person name="Bills G."/>
            <person name="Bluhm B."/>
            <person name="Cannon C."/>
            <person name="Castanera R."/>
            <person name="Culley D."/>
            <person name="Daum C."/>
            <person name="Ezra D."/>
            <person name="Gonzalez J."/>
            <person name="Henrissat B."/>
            <person name="Kuo A."/>
            <person name="Liang C."/>
            <person name="Lipzen A."/>
            <person name="Lutzoni F."/>
            <person name="Magnuson J."/>
            <person name="Mondo S."/>
            <person name="Nolan M."/>
            <person name="Ohm R."/>
            <person name="Pangilinan J."/>
            <person name="Park H.-J."/>
            <person name="Ramirez L."/>
            <person name="Alfaro M."/>
            <person name="Sun H."/>
            <person name="Tritt A."/>
            <person name="Yoshinaga Y."/>
            <person name="Zwiers L.-H."/>
            <person name="Turgeon B."/>
            <person name="Goodwin S."/>
            <person name="Spatafora J."/>
            <person name="Crous P."/>
            <person name="Grigoriev I."/>
        </authorList>
    </citation>
    <scope>NUCLEOTIDE SEQUENCE</scope>
    <source>
        <strain evidence="3">CBS 675.92</strain>
    </source>
</reference>
<keyword evidence="2" id="KW-0472">Membrane</keyword>
<keyword evidence="2" id="KW-0812">Transmembrane</keyword>
<evidence type="ECO:0000313" key="4">
    <source>
        <dbReference type="Proteomes" id="UP000800035"/>
    </source>
</evidence>
<feature type="transmembrane region" description="Helical" evidence="2">
    <location>
        <begin position="88"/>
        <end position="107"/>
    </location>
</feature>
<evidence type="ECO:0008006" key="5">
    <source>
        <dbReference type="Google" id="ProtNLM"/>
    </source>
</evidence>
<dbReference type="OrthoDB" id="60858at2759"/>
<evidence type="ECO:0000256" key="2">
    <source>
        <dbReference type="SAM" id="Phobius"/>
    </source>
</evidence>
<dbReference type="PANTHER" id="PTHR37919:SF2">
    <property type="entry name" value="EXPERA DOMAIN-CONTAINING PROTEIN"/>
    <property type="match status" value="1"/>
</dbReference>
<dbReference type="Proteomes" id="UP000800035">
    <property type="component" value="Unassembled WGS sequence"/>
</dbReference>
<feature type="region of interest" description="Disordered" evidence="1">
    <location>
        <begin position="1"/>
        <end position="48"/>
    </location>
</feature>
<evidence type="ECO:0000313" key="3">
    <source>
        <dbReference type="EMBL" id="KAF1958369.1"/>
    </source>
</evidence>